<name>A0ABX1Q7K5_9RHOO</name>
<reference evidence="2 3" key="1">
    <citation type="submission" date="2019-12" db="EMBL/GenBank/DDBJ databases">
        <title>Comparative genomics gives insights into the taxonomy of the Azoarcus-Aromatoleum group and reveals separate origins of nif in the plant-associated Azoarcus and non-plant-associated Aromatoleum sub-groups.</title>
        <authorList>
            <person name="Lafos M."/>
            <person name="Maluk M."/>
            <person name="Batista M."/>
            <person name="Junghare M."/>
            <person name="Carmona M."/>
            <person name="Faoro H."/>
            <person name="Cruz L.M."/>
            <person name="Battistoni F."/>
            <person name="De Souza E."/>
            <person name="Pedrosa F."/>
            <person name="Chen W.-M."/>
            <person name="Poole P.S."/>
            <person name="Dixon R.A."/>
            <person name="James E.K."/>
        </authorList>
    </citation>
    <scope>NUCLEOTIDE SEQUENCE [LARGE SCALE GENOMIC DNA]</scope>
    <source>
        <strain evidence="2 3">22Lin</strain>
    </source>
</reference>
<dbReference type="InterPro" id="IPR029063">
    <property type="entry name" value="SAM-dependent_MTases_sf"/>
</dbReference>
<dbReference type="SUPFAM" id="SSF53335">
    <property type="entry name" value="S-adenosyl-L-methionine-dependent methyltransferases"/>
    <property type="match status" value="1"/>
</dbReference>
<organism evidence="2 3">
    <name type="scientific">Aromatoleum diolicum</name>
    <dbReference type="NCBI Taxonomy" id="75796"/>
    <lineage>
        <taxon>Bacteria</taxon>
        <taxon>Pseudomonadati</taxon>
        <taxon>Pseudomonadota</taxon>
        <taxon>Betaproteobacteria</taxon>
        <taxon>Rhodocyclales</taxon>
        <taxon>Rhodocyclaceae</taxon>
        <taxon>Aromatoleum</taxon>
    </lineage>
</organism>
<sequence length="243" mass="26688">MLASMKTSPADISMPPPVPRVSAVPVYLSRTYHWAYLNRHTLPWLDRSLVVSAILWGNAGRLMRAAVTEFSPGQRLLQAACVYGPFSRMLAERVGGDGVLEVVDVAPIQVANARRKLVGLPQAQVRQGDLAAPGCVAAEAYEAVCCFFLLHEVPPVERACIVDNLLAAVQPGGKIVFVDYHRTHAWHPLRPIMAQVFRWLEPYAPSLLATDIVSLSARADGFTWKKTTCFGGLYQKLVGLRRG</sequence>
<dbReference type="EMBL" id="WTVQ01000007">
    <property type="protein sequence ID" value="NMG74332.1"/>
    <property type="molecule type" value="Genomic_DNA"/>
</dbReference>
<keyword evidence="2" id="KW-0808">Transferase</keyword>
<accession>A0ABX1Q7K5</accession>
<dbReference type="GO" id="GO:0008168">
    <property type="term" value="F:methyltransferase activity"/>
    <property type="evidence" value="ECO:0007669"/>
    <property type="project" value="UniProtKB-KW"/>
</dbReference>
<dbReference type="GO" id="GO:0032259">
    <property type="term" value="P:methylation"/>
    <property type="evidence" value="ECO:0007669"/>
    <property type="project" value="UniProtKB-KW"/>
</dbReference>
<dbReference type="NCBIfam" id="NF038261">
    <property type="entry name" value="rhodoquin_RquA"/>
    <property type="match status" value="1"/>
</dbReference>
<dbReference type="InterPro" id="IPR041698">
    <property type="entry name" value="Methyltransf_25"/>
</dbReference>
<gene>
    <name evidence="2" type="ORF">GPA25_06120</name>
</gene>
<proteinExistence type="predicted"/>
<dbReference type="Proteomes" id="UP000648984">
    <property type="component" value="Unassembled WGS sequence"/>
</dbReference>
<protein>
    <submittedName>
        <fullName evidence="2">Methyltransferase domain-containing protein</fullName>
    </submittedName>
</protein>
<evidence type="ECO:0000313" key="3">
    <source>
        <dbReference type="Proteomes" id="UP000648984"/>
    </source>
</evidence>
<dbReference type="Pfam" id="PF13649">
    <property type="entry name" value="Methyltransf_25"/>
    <property type="match status" value="1"/>
</dbReference>
<keyword evidence="3" id="KW-1185">Reference proteome</keyword>
<keyword evidence="2" id="KW-0489">Methyltransferase</keyword>
<dbReference type="RefSeq" id="WP_169259483.1">
    <property type="nucleotide sequence ID" value="NZ_WTVQ01000007.1"/>
</dbReference>
<feature type="domain" description="Methyltransferase" evidence="1">
    <location>
        <begin position="77"/>
        <end position="173"/>
    </location>
</feature>
<dbReference type="Gene3D" id="3.40.50.150">
    <property type="entry name" value="Vaccinia Virus protein VP39"/>
    <property type="match status" value="1"/>
</dbReference>
<comment type="caution">
    <text evidence="2">The sequence shown here is derived from an EMBL/GenBank/DDBJ whole genome shotgun (WGS) entry which is preliminary data.</text>
</comment>
<evidence type="ECO:0000259" key="1">
    <source>
        <dbReference type="Pfam" id="PF13649"/>
    </source>
</evidence>
<evidence type="ECO:0000313" key="2">
    <source>
        <dbReference type="EMBL" id="NMG74332.1"/>
    </source>
</evidence>